<evidence type="ECO:0000313" key="1">
    <source>
        <dbReference type="EMBL" id="SPE19294.1"/>
    </source>
</evidence>
<evidence type="ECO:0000313" key="2">
    <source>
        <dbReference type="Proteomes" id="UP000239735"/>
    </source>
</evidence>
<gene>
    <name evidence="1" type="ORF">SBA5_220140</name>
</gene>
<proteinExistence type="predicted"/>
<organism evidence="1 2">
    <name type="scientific">Candidatus Sulfuritelmatomonas gaucii</name>
    <dbReference type="NCBI Taxonomy" id="2043161"/>
    <lineage>
        <taxon>Bacteria</taxon>
        <taxon>Pseudomonadati</taxon>
        <taxon>Acidobacteriota</taxon>
        <taxon>Terriglobia</taxon>
        <taxon>Terriglobales</taxon>
        <taxon>Acidobacteriaceae</taxon>
        <taxon>Candidatus Sulfuritelmatomonas</taxon>
    </lineage>
</organism>
<reference evidence="2" key="1">
    <citation type="submission" date="2018-02" db="EMBL/GenBank/DDBJ databases">
        <authorList>
            <person name="Hausmann B."/>
        </authorList>
    </citation>
    <scope>NUCLEOTIDE SEQUENCE [LARGE SCALE GENOMIC DNA]</scope>
    <source>
        <strain evidence="2">Peat soil MAG SbA5</strain>
    </source>
</reference>
<name>A0A2N9L8D4_9BACT</name>
<protein>
    <submittedName>
        <fullName evidence="1">Uncharacterized protein</fullName>
    </submittedName>
</protein>
<dbReference type="Proteomes" id="UP000239735">
    <property type="component" value="Unassembled WGS sequence"/>
</dbReference>
<sequence>MLKAVGDHTGVINAGLLIEAFLRVVLADDDCEITGRVKKNLIATDSKDRFHGNRFTMTR</sequence>
<dbReference type="EMBL" id="OKRB01000078">
    <property type="protein sequence ID" value="SPE19294.1"/>
    <property type="molecule type" value="Genomic_DNA"/>
</dbReference>
<accession>A0A2N9L8D4</accession>
<dbReference type="AlphaFoldDB" id="A0A2N9L8D4"/>